<dbReference type="AlphaFoldDB" id="A0A433QFH5"/>
<dbReference type="SMART" id="SM00320">
    <property type="entry name" value="WD40"/>
    <property type="match status" value="7"/>
</dbReference>
<dbReference type="SUPFAM" id="SSF50978">
    <property type="entry name" value="WD40 repeat-like"/>
    <property type="match status" value="1"/>
</dbReference>
<evidence type="ECO:0000256" key="3">
    <source>
        <dbReference type="ARBA" id="ARBA00022737"/>
    </source>
</evidence>
<dbReference type="Gene3D" id="3.30.40.10">
    <property type="entry name" value="Zinc/RING finger domain, C3HC4 (zinc finger)"/>
    <property type="match status" value="1"/>
</dbReference>
<dbReference type="SMART" id="SM00184">
    <property type="entry name" value="RING"/>
    <property type="match status" value="1"/>
</dbReference>
<dbReference type="Proteomes" id="UP000274822">
    <property type="component" value="Unassembled WGS sequence"/>
</dbReference>
<name>A0A433QFH5_9FUNG</name>
<dbReference type="CDD" id="cd16504">
    <property type="entry name" value="RING-HC_COP1"/>
    <property type="match status" value="1"/>
</dbReference>
<dbReference type="PROSITE" id="PS50294">
    <property type="entry name" value="WD_REPEATS_REGION"/>
    <property type="match status" value="2"/>
</dbReference>
<sequence length="759" mass="85219">MERCSCPPTPCNGRSKRSNLLDYDPTPTDPTLHCIQYLSPSRSPVCLNLIKEAFITRCGHSFCYLCIVEHLEHHQNCPTCQNKLLREHIYPNFLLNKLIQKTNAQLHHQAQQEQQGSSSKALESSSSHRGTLYVDTIVNPGRLRESILRDDGKEWTVAEINSLLSTLLDKKRQLESAEKEMEFEILTDFLTRMKTEKERAWARLERELACLNEDLATAHGVMARLAQRKIGEERRHRERGQSEDIEAEREGESERLLKNGVEVPDDDAEITEERRKRKYEELETYQTSEVAAIIHSMGAAPTRFSLADSTAAPPSSSSSSSLVVSPGKARLVAKLAAKKERMNDHFKDLQECYFENRLNSSTSSAASTLDDFSTTLTRFTRHARFRVVNTLRYGDIFTTSSIVSAIEFDRDDEYFATAGVTKKIKIFEYGNIERGGVAATSHEVRGPPSTSIRTRNGFGEVNSGQQHRHLLLAGGMGSGGFVGERKVMDSVMHYPIREMLCRNKISCLSWNSYIKSQISSSDYDGIVTVWDAHTGQAALHFDEHERRAWSVDFSRADPTRLASGSDDSRVKIWSTNHKRSCHTIESKANVCCVKFNPDSSHYFAFGSADHHVHYYDLRNPHEPVIVFKGHKKAVSYVKWLNGGEFVSASTDSTLKLWNINNEACARTYTGHSNEKNFVGLSVNGDWIACGSENNAVYAYYKALKSPVVSVKFGGVNPVTGEDTAEDDLSLFVSSVCWKKNSNTLLAANSQGTIKVLELE</sequence>
<feature type="coiled-coil region" evidence="8">
    <location>
        <begin position="160"/>
        <end position="214"/>
    </location>
</feature>
<evidence type="ECO:0000313" key="11">
    <source>
        <dbReference type="EMBL" id="RUS28533.1"/>
    </source>
</evidence>
<evidence type="ECO:0000256" key="2">
    <source>
        <dbReference type="ARBA" id="ARBA00022723"/>
    </source>
</evidence>
<dbReference type="InterPro" id="IPR013083">
    <property type="entry name" value="Znf_RING/FYVE/PHD"/>
</dbReference>
<proteinExistence type="predicted"/>
<organism evidence="11 12">
    <name type="scientific">Jimgerdemannia flammicorona</name>
    <dbReference type="NCBI Taxonomy" id="994334"/>
    <lineage>
        <taxon>Eukaryota</taxon>
        <taxon>Fungi</taxon>
        <taxon>Fungi incertae sedis</taxon>
        <taxon>Mucoromycota</taxon>
        <taxon>Mucoromycotina</taxon>
        <taxon>Endogonomycetes</taxon>
        <taxon>Endogonales</taxon>
        <taxon>Endogonaceae</taxon>
        <taxon>Jimgerdemannia</taxon>
    </lineage>
</organism>
<keyword evidence="4 6" id="KW-0863">Zinc-finger</keyword>
<keyword evidence="3" id="KW-0677">Repeat</keyword>
<dbReference type="Pfam" id="PF13923">
    <property type="entry name" value="zf-C3HC4_2"/>
    <property type="match status" value="1"/>
</dbReference>
<dbReference type="PROSITE" id="PS50089">
    <property type="entry name" value="ZF_RING_2"/>
    <property type="match status" value="1"/>
</dbReference>
<dbReference type="InterPro" id="IPR001841">
    <property type="entry name" value="Znf_RING"/>
</dbReference>
<reference evidence="11 12" key="1">
    <citation type="journal article" date="2018" name="New Phytol.">
        <title>Phylogenomics of Endogonaceae and evolution of mycorrhizas within Mucoromycota.</title>
        <authorList>
            <person name="Chang Y."/>
            <person name="Desiro A."/>
            <person name="Na H."/>
            <person name="Sandor L."/>
            <person name="Lipzen A."/>
            <person name="Clum A."/>
            <person name="Barry K."/>
            <person name="Grigoriev I.V."/>
            <person name="Martin F.M."/>
            <person name="Stajich J.E."/>
            <person name="Smith M.E."/>
            <person name="Bonito G."/>
            <person name="Spatafora J.W."/>
        </authorList>
    </citation>
    <scope>NUCLEOTIDE SEQUENCE [LARGE SCALE GENOMIC DNA]</scope>
    <source>
        <strain evidence="11 12">AD002</strain>
    </source>
</reference>
<keyword evidence="12" id="KW-1185">Reference proteome</keyword>
<feature type="repeat" description="WD" evidence="7">
    <location>
        <begin position="627"/>
        <end position="667"/>
    </location>
</feature>
<dbReference type="GO" id="GO:0008270">
    <property type="term" value="F:zinc ion binding"/>
    <property type="evidence" value="ECO:0007669"/>
    <property type="project" value="UniProtKB-KW"/>
</dbReference>
<evidence type="ECO:0000259" key="10">
    <source>
        <dbReference type="PROSITE" id="PS50089"/>
    </source>
</evidence>
<feature type="repeat" description="WD" evidence="7">
    <location>
        <begin position="541"/>
        <end position="583"/>
    </location>
</feature>
<dbReference type="InterPro" id="IPR036322">
    <property type="entry name" value="WD40_repeat_dom_sf"/>
</dbReference>
<dbReference type="PANTHER" id="PTHR44080:SF1">
    <property type="entry name" value="E3 UBIQUITIN-PROTEIN LIGASE COP1"/>
    <property type="match status" value="1"/>
</dbReference>
<feature type="region of interest" description="Disordered" evidence="9">
    <location>
        <begin position="105"/>
        <end position="128"/>
    </location>
</feature>
<protein>
    <submittedName>
        <fullName evidence="11">E3 ubiquitin-protein ligase RFWD2-like protein</fullName>
    </submittedName>
</protein>
<dbReference type="PROSITE" id="PS50082">
    <property type="entry name" value="WD_REPEATS_2"/>
    <property type="match status" value="2"/>
</dbReference>
<dbReference type="InterPro" id="IPR020472">
    <property type="entry name" value="WD40_PAC1"/>
</dbReference>
<dbReference type="SUPFAM" id="SSF57850">
    <property type="entry name" value="RING/U-box"/>
    <property type="match status" value="1"/>
</dbReference>
<evidence type="ECO:0000256" key="7">
    <source>
        <dbReference type="PROSITE-ProRule" id="PRU00221"/>
    </source>
</evidence>
<dbReference type="GO" id="GO:0061630">
    <property type="term" value="F:ubiquitin protein ligase activity"/>
    <property type="evidence" value="ECO:0007669"/>
    <property type="project" value="InterPro"/>
</dbReference>
<keyword evidence="5" id="KW-0862">Zinc</keyword>
<dbReference type="EMBL" id="RBNJ01006502">
    <property type="protein sequence ID" value="RUS28533.1"/>
    <property type="molecule type" value="Genomic_DNA"/>
</dbReference>
<feature type="region of interest" description="Disordered" evidence="9">
    <location>
        <begin position="232"/>
        <end position="275"/>
    </location>
</feature>
<keyword evidence="2" id="KW-0479">Metal-binding</keyword>
<dbReference type="GO" id="GO:0043161">
    <property type="term" value="P:proteasome-mediated ubiquitin-dependent protein catabolic process"/>
    <property type="evidence" value="ECO:0007669"/>
    <property type="project" value="TreeGrafter"/>
</dbReference>
<gene>
    <name evidence="11" type="ORF">BC938DRAFT_481768</name>
</gene>
<keyword evidence="1 7" id="KW-0853">WD repeat</keyword>
<dbReference type="PRINTS" id="PR00320">
    <property type="entry name" value="GPROTEINBRPT"/>
</dbReference>
<keyword evidence="8" id="KW-0175">Coiled coil</keyword>
<evidence type="ECO:0000256" key="6">
    <source>
        <dbReference type="PROSITE-ProRule" id="PRU00175"/>
    </source>
</evidence>
<dbReference type="PROSITE" id="PS00518">
    <property type="entry name" value="ZF_RING_1"/>
    <property type="match status" value="1"/>
</dbReference>
<evidence type="ECO:0000256" key="1">
    <source>
        <dbReference type="ARBA" id="ARBA00022574"/>
    </source>
</evidence>
<dbReference type="PANTHER" id="PTHR44080">
    <property type="entry name" value="E3 UBIQUITIN-PROTEIN LIGASE COP1"/>
    <property type="match status" value="1"/>
</dbReference>
<evidence type="ECO:0000256" key="5">
    <source>
        <dbReference type="ARBA" id="ARBA00022833"/>
    </source>
</evidence>
<evidence type="ECO:0000313" key="12">
    <source>
        <dbReference type="Proteomes" id="UP000274822"/>
    </source>
</evidence>
<dbReference type="InterPro" id="IPR017907">
    <property type="entry name" value="Znf_RING_CS"/>
</dbReference>
<dbReference type="Pfam" id="PF00400">
    <property type="entry name" value="WD40"/>
    <property type="match status" value="4"/>
</dbReference>
<evidence type="ECO:0000256" key="9">
    <source>
        <dbReference type="SAM" id="MobiDB-lite"/>
    </source>
</evidence>
<evidence type="ECO:0000256" key="8">
    <source>
        <dbReference type="SAM" id="Coils"/>
    </source>
</evidence>
<feature type="compositionally biased region" description="Low complexity" evidence="9">
    <location>
        <begin position="105"/>
        <end position="127"/>
    </location>
</feature>
<dbReference type="Gene3D" id="2.130.10.10">
    <property type="entry name" value="YVTN repeat-like/Quinoprotein amine dehydrogenase"/>
    <property type="match status" value="2"/>
</dbReference>
<evidence type="ECO:0000256" key="4">
    <source>
        <dbReference type="ARBA" id="ARBA00022771"/>
    </source>
</evidence>
<feature type="domain" description="RING-type" evidence="10">
    <location>
        <begin position="44"/>
        <end position="81"/>
    </location>
</feature>
<dbReference type="InterPro" id="IPR001680">
    <property type="entry name" value="WD40_rpt"/>
</dbReference>
<comment type="caution">
    <text evidence="11">The sequence shown here is derived from an EMBL/GenBank/DDBJ whole genome shotgun (WGS) entry which is preliminary data.</text>
</comment>
<accession>A0A433QFH5</accession>
<dbReference type="InterPro" id="IPR015943">
    <property type="entry name" value="WD40/YVTN_repeat-like_dom_sf"/>
</dbReference>
<dbReference type="InterPro" id="IPR042755">
    <property type="entry name" value="COP1"/>
</dbReference>
<feature type="compositionally biased region" description="Basic and acidic residues" evidence="9">
    <location>
        <begin position="232"/>
        <end position="257"/>
    </location>
</feature>